<feature type="signal peptide" evidence="1">
    <location>
        <begin position="1"/>
        <end position="15"/>
    </location>
</feature>
<dbReference type="VEuPathDB" id="MicrosporidiaDB:TUBRATIS_16610"/>
<proteinExistence type="predicted"/>
<evidence type="ECO:0000256" key="1">
    <source>
        <dbReference type="SAM" id="SignalP"/>
    </source>
</evidence>
<protein>
    <submittedName>
        <fullName evidence="2">Uncharacterized protein</fullName>
    </submittedName>
</protein>
<dbReference type="AlphaFoldDB" id="A0A437AL84"/>
<dbReference type="EMBL" id="RCSS01000387">
    <property type="protein sequence ID" value="RVD91869.1"/>
    <property type="molecule type" value="Genomic_DNA"/>
</dbReference>
<organism evidence="2 3">
    <name type="scientific">Tubulinosema ratisbonensis</name>
    <dbReference type="NCBI Taxonomy" id="291195"/>
    <lineage>
        <taxon>Eukaryota</taxon>
        <taxon>Fungi</taxon>
        <taxon>Fungi incertae sedis</taxon>
        <taxon>Microsporidia</taxon>
        <taxon>Tubulinosematoidea</taxon>
        <taxon>Tubulinosematidae</taxon>
        <taxon>Tubulinosema</taxon>
    </lineage>
</organism>
<sequence length="554" mass="66305">MFWFVFFICFGYKCTVINEVDTNFLTDLLENYFSEANNATNSEVSVMDSQIFFNLYQGNKTQHNGLVVTNNSITGFDSFGKTNNSNKKLRTETVREEEYQTINEEFLQNTGNCVDNSLSQHYSENNLLNCVYEDKTAKQNNSLTMTGLNSVVALLTNSASNIKYEHFKKKESEFKTKFIIKLKKLSFQKMENLNAIFKIDKEYFDYTKNKCFYNEEWKLRAQTYFHNIDDYFFGICTVEKVKKYAQFSNSKEAKENFLCFLNYFEFEDLYLKPSNSCFDYVSSNRDFVNFFIYLVKTVNLRSFSLYPRKDILKLMSLKFYIFIEAFLPEYFYLKEILKKKISNDNLDFHVLYFLIRFFLYKGMVSYKKILFIYSLHKYSEFNSFSFFYNPIFANEMFQLRSLLIYICNKARLKECSKILNIINRLHLRYLYSNDLSFTQEKQFWLVYGTLLVYCSFDSFEEWKQKTITNFNKYLQNDRIEWFQNENGMYSYDRFATDLKYLSDCEIYQYRLEMINNLKKKGVLIGSERHKNVIDVIKNLINLRIQAPLVLSLSS</sequence>
<reference evidence="2 3" key="1">
    <citation type="submission" date="2018-10" db="EMBL/GenBank/DDBJ databases">
        <title>Draft genome sequence of the microsporidian Tubulinosema ratisbonensis.</title>
        <authorList>
            <person name="Polonais V."/>
            <person name="Peyretaillade E."/>
            <person name="Niehus S."/>
            <person name="Wawrzyniak I."/>
            <person name="Franchet A."/>
            <person name="Gaspin C."/>
            <person name="Reichstadt M."/>
            <person name="Belser C."/>
            <person name="Labadie K."/>
            <person name="Delbac F."/>
            <person name="Ferrandon D."/>
        </authorList>
    </citation>
    <scope>NUCLEOTIDE SEQUENCE [LARGE SCALE GENOMIC DNA]</scope>
    <source>
        <strain evidence="2 3">Franzen</strain>
    </source>
</reference>
<gene>
    <name evidence="2" type="ORF">TUBRATIS_16610</name>
</gene>
<dbReference type="Proteomes" id="UP000282876">
    <property type="component" value="Unassembled WGS sequence"/>
</dbReference>
<evidence type="ECO:0000313" key="3">
    <source>
        <dbReference type="Proteomes" id="UP000282876"/>
    </source>
</evidence>
<keyword evidence="1" id="KW-0732">Signal</keyword>
<comment type="caution">
    <text evidence="2">The sequence shown here is derived from an EMBL/GenBank/DDBJ whole genome shotgun (WGS) entry which is preliminary data.</text>
</comment>
<accession>A0A437AL84</accession>
<name>A0A437AL84_9MICR</name>
<keyword evidence="3" id="KW-1185">Reference proteome</keyword>
<evidence type="ECO:0000313" key="2">
    <source>
        <dbReference type="EMBL" id="RVD91869.1"/>
    </source>
</evidence>
<feature type="chain" id="PRO_5019451257" evidence="1">
    <location>
        <begin position="16"/>
        <end position="554"/>
    </location>
</feature>